<keyword evidence="1" id="KW-0472">Membrane</keyword>
<accession>A0ABN2W381</accession>
<protein>
    <submittedName>
        <fullName evidence="2">DUF2550 domain-containing protein</fullName>
    </submittedName>
</protein>
<comment type="caution">
    <text evidence="2">The sequence shown here is derived from an EMBL/GenBank/DDBJ whole genome shotgun (WGS) entry which is preliminary data.</text>
</comment>
<gene>
    <name evidence="2" type="ORF">GCM10009821_23960</name>
</gene>
<evidence type="ECO:0000256" key="1">
    <source>
        <dbReference type="SAM" id="Phobius"/>
    </source>
</evidence>
<reference evidence="2 3" key="1">
    <citation type="journal article" date="2019" name="Int. J. Syst. Evol. Microbiol.">
        <title>The Global Catalogue of Microorganisms (GCM) 10K type strain sequencing project: providing services to taxonomists for standard genome sequencing and annotation.</title>
        <authorList>
            <consortium name="The Broad Institute Genomics Platform"/>
            <consortium name="The Broad Institute Genome Sequencing Center for Infectious Disease"/>
            <person name="Wu L."/>
            <person name="Ma J."/>
        </authorList>
    </citation>
    <scope>NUCLEOTIDE SEQUENCE [LARGE SCALE GENOMIC DNA]</scope>
    <source>
        <strain evidence="2 3">JCM 15749</strain>
    </source>
</reference>
<dbReference type="EMBL" id="BAAAPY010000009">
    <property type="protein sequence ID" value="GAA2082370.1"/>
    <property type="molecule type" value="Genomic_DNA"/>
</dbReference>
<feature type="transmembrane region" description="Helical" evidence="1">
    <location>
        <begin position="6"/>
        <end position="27"/>
    </location>
</feature>
<dbReference type="Proteomes" id="UP001501480">
    <property type="component" value="Unassembled WGS sequence"/>
</dbReference>
<organism evidence="2 3">
    <name type="scientific">Aeromicrobium halocynthiae</name>
    <dbReference type="NCBI Taxonomy" id="560557"/>
    <lineage>
        <taxon>Bacteria</taxon>
        <taxon>Bacillati</taxon>
        <taxon>Actinomycetota</taxon>
        <taxon>Actinomycetes</taxon>
        <taxon>Propionibacteriales</taxon>
        <taxon>Nocardioidaceae</taxon>
        <taxon>Aeromicrobium</taxon>
    </lineage>
</organism>
<dbReference type="RefSeq" id="WP_344328940.1">
    <property type="nucleotide sequence ID" value="NZ_BAAAPY010000009.1"/>
</dbReference>
<keyword evidence="3" id="KW-1185">Reference proteome</keyword>
<keyword evidence="1" id="KW-1133">Transmembrane helix</keyword>
<sequence length="147" mass="16404">MPWWWWVIDVLGLVVIGTVLVLLALAVRRRVLTRRGAFDMSVNRRTEPGAAGWMLGVAVYGADTLDWYRTFSFRLRPRYRFVRGEMQVEGRRLPQGSEAHAIYAGHVVVAASQADQVRQVSVSAGALTGLLAWLESSPPGRSVNRVL</sequence>
<name>A0ABN2W381_9ACTN</name>
<evidence type="ECO:0000313" key="3">
    <source>
        <dbReference type="Proteomes" id="UP001501480"/>
    </source>
</evidence>
<dbReference type="Pfam" id="PF10739">
    <property type="entry name" value="DUF2550"/>
    <property type="match status" value="1"/>
</dbReference>
<evidence type="ECO:0000313" key="2">
    <source>
        <dbReference type="EMBL" id="GAA2082370.1"/>
    </source>
</evidence>
<proteinExistence type="predicted"/>
<keyword evidence="1" id="KW-0812">Transmembrane</keyword>
<dbReference type="InterPro" id="IPR019675">
    <property type="entry name" value="DUF2550"/>
</dbReference>